<sequence>MARFQTLPPDVLKEVALRLHSGIDRFYLILTSKSIHYHLLTLLYIDIEVRSLKNSRKLIQFLLARPHIARNVISIILRPNYLLKANQKRLDSERELAQAVGLLAPNLYQLKLFIWDGIEAAPSKMWASLRTGSPQLKHIGTNIGNHQLDPDSELFAFSDLHSFLLTTELHYQNLDSNLRSWDGEQLPEPFWDMLINRCPNLECLALGDAGTSMHAKRTLNIRPLLQARWPNLHSLLISNARITNRFDDIFNDDNDTPSPPKQFVSFIQDHQSTLRRLKFHSFHGATTHSDYIDPPHLRYRSCGIPSLSFPVSHLSTLREVCLTDKPFCGAHPLSQVKRYLRCLWMLRSLSIWVDFSGNVQDDSYEYYEDGKVTHRPVWYDQVKELQELYESCPRGLENFKLLYSTRTKETIYLVCPLASFIAYNYVLWIPSSLHFPSAFFQRDLPAIIRRRENFRGENQGKGTIPYFSLRRLEVWKVFKSGDVELGIGAAHIALDEKREIHHQLNVPSTSTGVNDDPSFLSHQTTFPALTHPSLETIVLVACANQWGEAGHSLRVRARAPQAVQVIQHGSYHVRHRNFPPSSSSSLSSSHLLQQKALGPSLGSVGVFKERFIKSLPFLGARSQPSEADISKNTTTTTVSIPFPSEQTEPAVPPTQTKTKTIITLSANERGTELFSSLFTRRYRLELSYPRSTGVWGSLGIGPDRQKLVVRVDDDGGDRMRQRGLLWSGVGIGSQDDGGDGDGEKEKAKDKRRVWGLRTIKLRTKRRSNRMKKFKSILGGELPRNVGDHRSGSATVKQAEGDNDNEQMVTEENKKGRRINLIGISLKLFGSLRGEKRLAASEETQRS</sequence>
<proteinExistence type="predicted"/>
<dbReference type="EMBL" id="JAACJN010000116">
    <property type="protein sequence ID" value="KAF5371450.1"/>
    <property type="molecule type" value="Genomic_DNA"/>
</dbReference>
<gene>
    <name evidence="2" type="ORF">D9757_009976</name>
</gene>
<feature type="region of interest" description="Disordered" evidence="1">
    <location>
        <begin position="779"/>
        <end position="812"/>
    </location>
</feature>
<keyword evidence="3" id="KW-1185">Reference proteome</keyword>
<feature type="region of interest" description="Disordered" evidence="1">
    <location>
        <begin position="727"/>
        <end position="749"/>
    </location>
</feature>
<reference evidence="2 3" key="1">
    <citation type="journal article" date="2020" name="ISME J.">
        <title>Uncovering the hidden diversity of litter-decomposition mechanisms in mushroom-forming fungi.</title>
        <authorList>
            <person name="Floudas D."/>
            <person name="Bentzer J."/>
            <person name="Ahren D."/>
            <person name="Johansson T."/>
            <person name="Persson P."/>
            <person name="Tunlid A."/>
        </authorList>
    </citation>
    <scope>NUCLEOTIDE SEQUENCE [LARGE SCALE GENOMIC DNA]</scope>
    <source>
        <strain evidence="2 3">CBS 406.79</strain>
    </source>
</reference>
<protein>
    <submittedName>
        <fullName evidence="2">Uncharacterized protein</fullName>
    </submittedName>
</protein>
<evidence type="ECO:0000256" key="1">
    <source>
        <dbReference type="SAM" id="MobiDB-lite"/>
    </source>
</evidence>
<accession>A0A8H5LVE7</accession>
<organism evidence="2 3">
    <name type="scientific">Collybiopsis confluens</name>
    <dbReference type="NCBI Taxonomy" id="2823264"/>
    <lineage>
        <taxon>Eukaryota</taxon>
        <taxon>Fungi</taxon>
        <taxon>Dikarya</taxon>
        <taxon>Basidiomycota</taxon>
        <taxon>Agaricomycotina</taxon>
        <taxon>Agaricomycetes</taxon>
        <taxon>Agaricomycetidae</taxon>
        <taxon>Agaricales</taxon>
        <taxon>Marasmiineae</taxon>
        <taxon>Omphalotaceae</taxon>
        <taxon>Collybiopsis</taxon>
    </lineage>
</organism>
<name>A0A8H5LVE7_9AGAR</name>
<comment type="caution">
    <text evidence="2">The sequence shown here is derived from an EMBL/GenBank/DDBJ whole genome shotgun (WGS) entry which is preliminary data.</text>
</comment>
<dbReference type="AlphaFoldDB" id="A0A8H5LVE7"/>
<evidence type="ECO:0000313" key="2">
    <source>
        <dbReference type="EMBL" id="KAF5371450.1"/>
    </source>
</evidence>
<dbReference type="OrthoDB" id="2847287at2759"/>
<dbReference type="Proteomes" id="UP000518752">
    <property type="component" value="Unassembled WGS sequence"/>
</dbReference>
<evidence type="ECO:0000313" key="3">
    <source>
        <dbReference type="Proteomes" id="UP000518752"/>
    </source>
</evidence>